<sequence length="136" mass="15552">MSLLPKEVANATQEMYMLGGRFPVPEIFLGEPSFEEIFFDRVDVQTPESIHRHRRPRHPTVHLSSSSDLETREYIADISTRDLLSEFSDRLKDCGMGRYYSSNAACQNRGCKAQSPTLLKTRPHISAYRMDIDDLG</sequence>
<accession>A0A8H6HBG6</accession>
<keyword evidence="2" id="KW-1185">Reference proteome</keyword>
<proteinExistence type="predicted"/>
<organism evidence="1 2">
    <name type="scientific">Ephemerocybe angulata</name>
    <dbReference type="NCBI Taxonomy" id="980116"/>
    <lineage>
        <taxon>Eukaryota</taxon>
        <taxon>Fungi</taxon>
        <taxon>Dikarya</taxon>
        <taxon>Basidiomycota</taxon>
        <taxon>Agaricomycotina</taxon>
        <taxon>Agaricomycetes</taxon>
        <taxon>Agaricomycetidae</taxon>
        <taxon>Agaricales</taxon>
        <taxon>Agaricineae</taxon>
        <taxon>Psathyrellaceae</taxon>
        <taxon>Ephemerocybe</taxon>
    </lineage>
</organism>
<dbReference type="AlphaFoldDB" id="A0A8H6HBG6"/>
<gene>
    <name evidence="1" type="ORF">DFP72DRAFT_1080804</name>
</gene>
<evidence type="ECO:0000313" key="2">
    <source>
        <dbReference type="Proteomes" id="UP000521943"/>
    </source>
</evidence>
<reference evidence="1 2" key="1">
    <citation type="submission" date="2020-07" db="EMBL/GenBank/DDBJ databases">
        <title>Comparative genomics of pyrophilous fungi reveals a link between fire events and developmental genes.</title>
        <authorList>
            <consortium name="DOE Joint Genome Institute"/>
            <person name="Steindorff A.S."/>
            <person name="Carver A."/>
            <person name="Calhoun S."/>
            <person name="Stillman K."/>
            <person name="Liu H."/>
            <person name="Lipzen A."/>
            <person name="Pangilinan J."/>
            <person name="Labutti K."/>
            <person name="Bruns T.D."/>
            <person name="Grigoriev I.V."/>
        </authorList>
    </citation>
    <scope>NUCLEOTIDE SEQUENCE [LARGE SCALE GENOMIC DNA]</scope>
    <source>
        <strain evidence="1 2">CBS 144469</strain>
    </source>
</reference>
<name>A0A8H6HBG6_9AGAR</name>
<comment type="caution">
    <text evidence="1">The sequence shown here is derived from an EMBL/GenBank/DDBJ whole genome shotgun (WGS) entry which is preliminary data.</text>
</comment>
<protein>
    <submittedName>
        <fullName evidence="1">Uncharacterized protein</fullName>
    </submittedName>
</protein>
<dbReference type="Proteomes" id="UP000521943">
    <property type="component" value="Unassembled WGS sequence"/>
</dbReference>
<dbReference type="EMBL" id="JACGCI010000158">
    <property type="protein sequence ID" value="KAF6743126.1"/>
    <property type="molecule type" value="Genomic_DNA"/>
</dbReference>
<evidence type="ECO:0000313" key="1">
    <source>
        <dbReference type="EMBL" id="KAF6743126.1"/>
    </source>
</evidence>